<organism evidence="2 3">
    <name type="scientific">Desulforamulus reducens (strain ATCC BAA-1160 / DSM 100696 / MI-1)</name>
    <name type="common">Desulfotomaculum reducens</name>
    <dbReference type="NCBI Taxonomy" id="349161"/>
    <lineage>
        <taxon>Bacteria</taxon>
        <taxon>Bacillati</taxon>
        <taxon>Bacillota</taxon>
        <taxon>Clostridia</taxon>
        <taxon>Eubacteriales</taxon>
        <taxon>Peptococcaceae</taxon>
        <taxon>Desulforamulus</taxon>
    </lineage>
</organism>
<evidence type="ECO:0000313" key="2">
    <source>
        <dbReference type="EMBL" id="ABO51498.1"/>
    </source>
</evidence>
<accession>A4J8U5</accession>
<evidence type="ECO:0000313" key="3">
    <source>
        <dbReference type="Proteomes" id="UP000001556"/>
    </source>
</evidence>
<dbReference type="KEGG" id="drm:Dred_2995"/>
<dbReference type="AlphaFoldDB" id="A4J8U5"/>
<dbReference type="OrthoDB" id="8233337at2"/>
<gene>
    <name evidence="2" type="ordered locus">Dred_2995</name>
</gene>
<sequence length="369" mass="40814">MQKNFEQIQKIIIASALSLGLLVSMGGIGYKYLFAKEQTFTQSGKAVQVTQPASFQPETIYSKFQLKQPVNVLVLGDQGILSGDYLNKEINKVEETFKSQVKLTTLTNNSGTPWSTLMIFNKFQASQSEQPDLILLYPGTENQQEVKESPSEGLYEAILQTAGKALPKAEIIMLQGTNLQPAIKQIQTALAKHYNLPLWEPDSSKSTLLELLKQRSTAEFTGNKITAVNPVADIDQYLSWQQIQKPSSAYLMDKPNVKENLPVLVGSQSGAYVESNFTGKAVGVLVKCVPDGGMARIYVDNTKYNIIDTYSPEPCMKYFLVADNLPPGEHRVRLIVLGQSKYPSNGKRIIWYGFDATGSKDSANKKPGE</sequence>
<dbReference type="Proteomes" id="UP000001556">
    <property type="component" value="Chromosome"/>
</dbReference>
<feature type="transmembrane region" description="Helical" evidence="1">
    <location>
        <begin position="12"/>
        <end position="33"/>
    </location>
</feature>
<dbReference type="STRING" id="349161.Dred_2995"/>
<dbReference type="EMBL" id="CP000612">
    <property type="protein sequence ID" value="ABO51498.1"/>
    <property type="molecule type" value="Genomic_DNA"/>
</dbReference>
<protein>
    <submittedName>
        <fullName evidence="2">Uncharacterized protein</fullName>
    </submittedName>
</protein>
<reference evidence="2 3" key="1">
    <citation type="submission" date="2007-03" db="EMBL/GenBank/DDBJ databases">
        <title>Complete sequence of Desulfotomaculum reducens MI-1.</title>
        <authorList>
            <consortium name="US DOE Joint Genome Institute"/>
            <person name="Copeland A."/>
            <person name="Lucas S."/>
            <person name="Lapidus A."/>
            <person name="Barry K."/>
            <person name="Detter J.C."/>
            <person name="Glavina del Rio T."/>
            <person name="Hammon N."/>
            <person name="Israni S."/>
            <person name="Dalin E."/>
            <person name="Tice H."/>
            <person name="Pitluck S."/>
            <person name="Sims D."/>
            <person name="Brettin T."/>
            <person name="Bruce D."/>
            <person name="Han C."/>
            <person name="Tapia R."/>
            <person name="Schmutz J."/>
            <person name="Larimer F."/>
            <person name="Land M."/>
            <person name="Hauser L."/>
            <person name="Kyrpides N."/>
            <person name="Kim E."/>
            <person name="Tebo B.M."/>
            <person name="Richardson P."/>
        </authorList>
    </citation>
    <scope>NUCLEOTIDE SEQUENCE [LARGE SCALE GENOMIC DNA]</scope>
    <source>
        <strain evidence="2 3">MI-1</strain>
    </source>
</reference>
<keyword evidence="1" id="KW-0812">Transmembrane</keyword>
<evidence type="ECO:0000256" key="1">
    <source>
        <dbReference type="SAM" id="Phobius"/>
    </source>
</evidence>
<keyword evidence="1" id="KW-0472">Membrane</keyword>
<keyword evidence="1" id="KW-1133">Transmembrane helix</keyword>
<keyword evidence="3" id="KW-1185">Reference proteome</keyword>
<dbReference type="HOGENOM" id="CLU_749507_0_0_9"/>
<proteinExistence type="predicted"/>
<dbReference type="Gene3D" id="2.60.120.260">
    <property type="entry name" value="Galactose-binding domain-like"/>
    <property type="match status" value="1"/>
</dbReference>
<dbReference type="RefSeq" id="WP_011879289.1">
    <property type="nucleotide sequence ID" value="NC_009253.1"/>
</dbReference>
<name>A4J8U5_DESRM</name>